<sequence length="226" mass="26022">MDFRYTLQELAFTYKDTEEWDRQMRLLSLNPILYLEEYKTLPEDIYLWKQDEELHPAADGIIRLQTEGTPEKAHCQEKAYYPNNAYCVGIGTYKTSEDGEIYLCVLLNSESRTVDAYSFGVYRSPELVGKALENFFCLREGNTCEISLLSSRNAIFQSETYAGILAAYPVRARMTEKGSHGQAAVVSTYFSQLMRRKGKQSFSGWQDAIDWLTADILKYNLSRTSR</sequence>
<proteinExistence type="predicted"/>
<keyword evidence="2" id="KW-1185">Reference proteome</keyword>
<comment type="caution">
    <text evidence="1">The sequence shown here is derived from an EMBL/GenBank/DDBJ whole genome shotgun (WGS) entry which is preliminary data.</text>
</comment>
<dbReference type="GeneID" id="97988087"/>
<accession>A0A3E3I387</accession>
<protein>
    <recommendedName>
        <fullName evidence="3">Integrase catalytic domain-containing protein</fullName>
    </recommendedName>
</protein>
<evidence type="ECO:0000313" key="2">
    <source>
        <dbReference type="Proteomes" id="UP000260812"/>
    </source>
</evidence>
<dbReference type="SUPFAM" id="SSF53098">
    <property type="entry name" value="Ribonuclease H-like"/>
    <property type="match status" value="1"/>
</dbReference>
<dbReference type="InterPro" id="IPR012337">
    <property type="entry name" value="RNaseH-like_sf"/>
</dbReference>
<name>A0A3E3I387_9FIRM</name>
<gene>
    <name evidence="1" type="ORF">DXC51_14735</name>
</gene>
<dbReference type="RefSeq" id="WP_117544833.1">
    <property type="nucleotide sequence ID" value="NZ_QVLV01000009.1"/>
</dbReference>
<organism evidence="1 2">
    <name type="scientific">Eisenbergiella massiliensis</name>
    <dbReference type="NCBI Taxonomy" id="1720294"/>
    <lineage>
        <taxon>Bacteria</taxon>
        <taxon>Bacillati</taxon>
        <taxon>Bacillota</taxon>
        <taxon>Clostridia</taxon>
        <taxon>Lachnospirales</taxon>
        <taxon>Lachnospiraceae</taxon>
        <taxon>Eisenbergiella</taxon>
    </lineage>
</organism>
<reference evidence="1" key="1">
    <citation type="submission" date="2018-08" db="EMBL/GenBank/DDBJ databases">
        <title>A genome reference for cultivated species of the human gut microbiota.</title>
        <authorList>
            <person name="Zou Y."/>
            <person name="Xue W."/>
            <person name="Luo G."/>
        </authorList>
    </citation>
    <scope>NUCLEOTIDE SEQUENCE [LARGE SCALE GENOMIC DNA]</scope>
    <source>
        <strain evidence="1">TF05-5AC</strain>
    </source>
</reference>
<evidence type="ECO:0000313" key="1">
    <source>
        <dbReference type="EMBL" id="RGE59224.1"/>
    </source>
</evidence>
<evidence type="ECO:0008006" key="3">
    <source>
        <dbReference type="Google" id="ProtNLM"/>
    </source>
</evidence>
<dbReference type="EMBL" id="QVLV01000009">
    <property type="protein sequence ID" value="RGE59224.1"/>
    <property type="molecule type" value="Genomic_DNA"/>
</dbReference>
<dbReference type="Proteomes" id="UP000260812">
    <property type="component" value="Unassembled WGS sequence"/>
</dbReference>
<dbReference type="AlphaFoldDB" id="A0A3E3I387"/>